<proteinExistence type="predicted"/>
<sequence length="586" mass="59096">MRRWAAVVAMVASVLVMTPSASSAAFPTIDGLFSGVGSIGPGAVLDLTVVGRGGVPAVGVDAVVINVTATGSTSESFLTVYPTGTGRPTASNLNFRVGQTNPNMVIAKVGAGGRTSIFNLVGSVEVIVDVLGWFPTGGSFTSLSPARVFESRPGLPTVDGQFAGVGPLGPGQTTTVVVAGRGGVPASGVDAVALNVTATGPTTDTYLTLWPTGSDRPTASNLNVVAGSTRPNMVIAKVGLGGSVSVFNFSGSTDFIVDVLGWFPTGGSFTSVTPARVLESRSGLPTVDGQFSGTGELGAGGVQQVPLLGRGGIPATGVGAVAVNVTATGASVESYLTVWPTGANRPTASNLNSATGQTVPNMAIVPLGAGGQISLFNFAGSTDVIVDVLGWFPAGGGFSGLTPARLLDTRAVPPPTPTPAPTPVVVTLRPGTLVVGSNVPPGRYVANARRGCYWERLRGFSGSLSDVLANDFQGFNGRAIVDILPTDAGFEFDADCGNFQTYVPPAAPSAAIAPGAHVVGAHITPGTYVTNASSGCYWERVRSFDGTTSAIIANDFVGSAGQVIVAIAPSDVGFFADDDCGTWTRL</sequence>
<organism evidence="1">
    <name type="scientific">freshwater metagenome</name>
    <dbReference type="NCBI Taxonomy" id="449393"/>
    <lineage>
        <taxon>unclassified sequences</taxon>
        <taxon>metagenomes</taxon>
        <taxon>ecological metagenomes</taxon>
    </lineage>
</organism>
<name>A0A6J6G3C4_9ZZZZ</name>
<dbReference type="EMBL" id="CAEZSR010000253">
    <property type="protein sequence ID" value="CAB4593713.1"/>
    <property type="molecule type" value="Genomic_DNA"/>
</dbReference>
<reference evidence="1" key="1">
    <citation type="submission" date="2020-05" db="EMBL/GenBank/DDBJ databases">
        <authorList>
            <person name="Chiriac C."/>
            <person name="Salcher M."/>
            <person name="Ghai R."/>
            <person name="Kavagutti S V."/>
        </authorList>
    </citation>
    <scope>NUCLEOTIDE SEQUENCE</scope>
</reference>
<evidence type="ECO:0000313" key="1">
    <source>
        <dbReference type="EMBL" id="CAB4593713.1"/>
    </source>
</evidence>
<protein>
    <submittedName>
        <fullName evidence="1">Unannotated protein</fullName>
    </submittedName>
</protein>
<accession>A0A6J6G3C4</accession>
<dbReference type="AlphaFoldDB" id="A0A6J6G3C4"/>
<gene>
    <name evidence="1" type="ORF">UFOPK1493_03885</name>
</gene>